<proteinExistence type="predicted"/>
<dbReference type="Pfam" id="PF03048">
    <property type="entry name" value="Herpes_UL92"/>
    <property type="match status" value="1"/>
</dbReference>
<dbReference type="SMART" id="SM00256">
    <property type="entry name" value="FBOX"/>
    <property type="match status" value="1"/>
</dbReference>
<name>R0GAS0_9BRAS</name>
<dbReference type="SUPFAM" id="SSF81383">
    <property type="entry name" value="F-box domain"/>
    <property type="match status" value="1"/>
</dbReference>
<keyword evidence="2" id="KW-0833">Ubl conjugation pathway</keyword>
<dbReference type="EMBL" id="KB870812">
    <property type="protein sequence ID" value="EOA13704.1"/>
    <property type="molecule type" value="Genomic_DNA"/>
</dbReference>
<protein>
    <recommendedName>
        <fullName evidence="4">F-box domain-containing protein</fullName>
    </recommendedName>
</protein>
<dbReference type="InterPro" id="IPR004289">
    <property type="entry name" value="Herpes_UL92"/>
</dbReference>
<comment type="pathway">
    <text evidence="1">Protein modification; protein ubiquitination.</text>
</comment>
<feature type="compositionally biased region" description="Basic and acidic residues" evidence="3">
    <location>
        <begin position="23"/>
        <end position="65"/>
    </location>
</feature>
<dbReference type="Proteomes" id="UP000029121">
    <property type="component" value="Unassembled WGS sequence"/>
</dbReference>
<dbReference type="InterPro" id="IPR052121">
    <property type="entry name" value="F-box_SCF_Substrate_Recog"/>
</dbReference>
<dbReference type="CDD" id="cd22166">
    <property type="entry name" value="F-box_AtSKIP31-like"/>
    <property type="match status" value="1"/>
</dbReference>
<feature type="domain" description="F-box" evidence="4">
    <location>
        <begin position="67"/>
        <end position="113"/>
    </location>
</feature>
<dbReference type="InterPro" id="IPR001810">
    <property type="entry name" value="F-box_dom"/>
</dbReference>
<evidence type="ECO:0000259" key="4">
    <source>
        <dbReference type="PROSITE" id="PS50181"/>
    </source>
</evidence>
<feature type="region of interest" description="Disordered" evidence="3">
    <location>
        <begin position="15"/>
        <end position="65"/>
    </location>
</feature>
<dbReference type="GO" id="GO:0005737">
    <property type="term" value="C:cytoplasm"/>
    <property type="evidence" value="ECO:0007669"/>
    <property type="project" value="TreeGrafter"/>
</dbReference>
<dbReference type="PANTHER" id="PTHR46550">
    <property type="entry name" value="F-BOX ONLY PROTEIN 3"/>
    <property type="match status" value="1"/>
</dbReference>
<dbReference type="FunFam" id="1.20.1280.50:FF:000048">
    <property type="entry name" value="F-box family protein-like"/>
    <property type="match status" value="1"/>
</dbReference>
<keyword evidence="6" id="KW-1185">Reference proteome</keyword>
<dbReference type="PANTHER" id="PTHR46550:SF1">
    <property type="entry name" value="F-BOX PROTEIN 3"/>
    <property type="match status" value="1"/>
</dbReference>
<dbReference type="InterPro" id="IPR036047">
    <property type="entry name" value="F-box-like_dom_sf"/>
</dbReference>
<evidence type="ECO:0000256" key="3">
    <source>
        <dbReference type="SAM" id="MobiDB-lite"/>
    </source>
</evidence>
<dbReference type="Gene3D" id="1.20.1280.50">
    <property type="match status" value="1"/>
</dbReference>
<gene>
    <name evidence="5" type="ORF">CARUB_v10026775mg</name>
</gene>
<dbReference type="eggNOG" id="ENOG502QT73">
    <property type="taxonomic scope" value="Eukaryota"/>
</dbReference>
<dbReference type="AlphaFoldDB" id="R0GAS0"/>
<evidence type="ECO:0000256" key="2">
    <source>
        <dbReference type="ARBA" id="ARBA00022786"/>
    </source>
</evidence>
<sequence>MSGSDDEDECFARFLESEVSSEQEAKEPEAKRQRIEKDGETNAVEKKDEDQKEDGNKDRTGAKRIESGVLSSVPTELFRHILKFLSSEDLVSCSLVCRFLNFAASDESLWRRLYCIRWGLTPPTRKLRESAWKKLYIDRDEQDMIELVRTCPSDFKEYYIQMQAAKRSQAPLPSEMVDDRIILDKTVLEQVSLWKKSKGLADKVVTGHICLGTKCSYHQIDDVFICKETGNVHVCDDNCKEVILSPEGDLMVCTISGLCSETLLVQTDPDADGFYEEEAELELEVFTDKSRLGTYLSLSLASLSIYSFYIQHISEQFASSFHRSTSF</sequence>
<accession>R0GAS0</accession>
<dbReference type="STRING" id="81985.R0GAS0"/>
<reference evidence="6" key="1">
    <citation type="journal article" date="2013" name="Nat. Genet.">
        <title>The Capsella rubella genome and the genomic consequences of rapid mating system evolution.</title>
        <authorList>
            <person name="Slotte T."/>
            <person name="Hazzouri K.M."/>
            <person name="Agren J.A."/>
            <person name="Koenig D."/>
            <person name="Maumus F."/>
            <person name="Guo Y.L."/>
            <person name="Steige K."/>
            <person name="Platts A.E."/>
            <person name="Escobar J.S."/>
            <person name="Newman L.K."/>
            <person name="Wang W."/>
            <person name="Mandakova T."/>
            <person name="Vello E."/>
            <person name="Smith L.M."/>
            <person name="Henz S.R."/>
            <person name="Steffen J."/>
            <person name="Takuno S."/>
            <person name="Brandvain Y."/>
            <person name="Coop G."/>
            <person name="Andolfatto P."/>
            <person name="Hu T.T."/>
            <person name="Blanchette M."/>
            <person name="Clark R.M."/>
            <person name="Quesneville H."/>
            <person name="Nordborg M."/>
            <person name="Gaut B.S."/>
            <person name="Lysak M.A."/>
            <person name="Jenkins J."/>
            <person name="Grimwood J."/>
            <person name="Chapman J."/>
            <person name="Prochnik S."/>
            <person name="Shu S."/>
            <person name="Rokhsar D."/>
            <person name="Schmutz J."/>
            <person name="Weigel D."/>
            <person name="Wright S.I."/>
        </authorList>
    </citation>
    <scope>NUCLEOTIDE SEQUENCE [LARGE SCALE GENOMIC DNA]</scope>
    <source>
        <strain evidence="6">cv. Monte Gargano</strain>
    </source>
</reference>
<evidence type="ECO:0000313" key="5">
    <source>
        <dbReference type="EMBL" id="EOA13704.1"/>
    </source>
</evidence>
<organism evidence="5 6">
    <name type="scientific">Capsella rubella</name>
    <dbReference type="NCBI Taxonomy" id="81985"/>
    <lineage>
        <taxon>Eukaryota</taxon>
        <taxon>Viridiplantae</taxon>
        <taxon>Streptophyta</taxon>
        <taxon>Embryophyta</taxon>
        <taxon>Tracheophyta</taxon>
        <taxon>Spermatophyta</taxon>
        <taxon>Magnoliopsida</taxon>
        <taxon>eudicotyledons</taxon>
        <taxon>Gunneridae</taxon>
        <taxon>Pentapetalae</taxon>
        <taxon>rosids</taxon>
        <taxon>malvids</taxon>
        <taxon>Brassicales</taxon>
        <taxon>Brassicaceae</taxon>
        <taxon>Camelineae</taxon>
        <taxon>Capsella</taxon>
    </lineage>
</organism>
<evidence type="ECO:0000256" key="1">
    <source>
        <dbReference type="ARBA" id="ARBA00004906"/>
    </source>
</evidence>
<dbReference type="PROSITE" id="PS50181">
    <property type="entry name" value="FBOX"/>
    <property type="match status" value="1"/>
</dbReference>
<evidence type="ECO:0000313" key="6">
    <source>
        <dbReference type="Proteomes" id="UP000029121"/>
    </source>
</evidence>
<dbReference type="Pfam" id="PF12937">
    <property type="entry name" value="F-box-like"/>
    <property type="match status" value="1"/>
</dbReference>